<dbReference type="Proteomes" id="UP000808372">
    <property type="component" value="Chromosome 2"/>
</dbReference>
<dbReference type="SUPFAM" id="SSF49899">
    <property type="entry name" value="Concanavalin A-like lectins/glucanases"/>
    <property type="match status" value="1"/>
</dbReference>
<proteinExistence type="predicted"/>
<dbReference type="CDD" id="cd12893">
    <property type="entry name" value="SPRY_PRY_TRIM35"/>
    <property type="match status" value="1"/>
</dbReference>
<dbReference type="KEGG" id="snh:120021982"/>
<dbReference type="FunFam" id="2.60.120.920:FF:000004">
    <property type="entry name" value="Butyrophilin subfamily 1 member A1"/>
    <property type="match status" value="1"/>
</dbReference>
<dbReference type="AlphaFoldDB" id="A0A8U0PB81"/>
<dbReference type="PRINTS" id="PR01407">
    <property type="entry name" value="BUTYPHLNCDUF"/>
</dbReference>
<dbReference type="Gene3D" id="2.60.120.920">
    <property type="match status" value="1"/>
</dbReference>
<evidence type="ECO:0000313" key="2">
    <source>
        <dbReference type="Proteomes" id="UP000808372"/>
    </source>
</evidence>
<dbReference type="InterPro" id="IPR001870">
    <property type="entry name" value="B30.2/SPRY"/>
</dbReference>
<dbReference type="InterPro" id="IPR006574">
    <property type="entry name" value="PRY"/>
</dbReference>
<dbReference type="Pfam" id="PF00622">
    <property type="entry name" value="SPRY"/>
    <property type="match status" value="1"/>
</dbReference>
<dbReference type="InterPro" id="IPR013320">
    <property type="entry name" value="ConA-like_dom_sf"/>
</dbReference>
<dbReference type="InterPro" id="IPR050143">
    <property type="entry name" value="TRIM/RBCC"/>
</dbReference>
<dbReference type="PROSITE" id="PS50188">
    <property type="entry name" value="B302_SPRY"/>
    <property type="match status" value="1"/>
</dbReference>
<reference evidence="3" key="1">
    <citation type="submission" date="2025-08" db="UniProtKB">
        <authorList>
            <consortium name="RefSeq"/>
        </authorList>
    </citation>
    <scope>IDENTIFICATION</scope>
    <source>
        <tissue evidence="3">White muscle</tissue>
    </source>
</reference>
<name>A0A8U0PB81_SALNM</name>
<feature type="domain" description="B30.2/SPRY" evidence="1">
    <location>
        <begin position="141"/>
        <end position="329"/>
    </location>
</feature>
<dbReference type="SMART" id="SM00589">
    <property type="entry name" value="PRY"/>
    <property type="match status" value="1"/>
</dbReference>
<dbReference type="RefSeq" id="XP_038821717.1">
    <property type="nucleotide sequence ID" value="XM_038965789.1"/>
</dbReference>
<gene>
    <name evidence="3" type="primary">LOC120021982</name>
</gene>
<evidence type="ECO:0000313" key="3">
    <source>
        <dbReference type="RefSeq" id="XP_038821717.1"/>
    </source>
</evidence>
<dbReference type="GeneID" id="120021982"/>
<sequence>MTTFSSRLIYTGRPVFQSCTCVERYLAVVHPLHAEDTERQIKGEFEKIHQLLREDEAARLATLKEEEEQKSHLMKKKIDEMIGGLSSLSDTIKAVEEELKAEDISFLQNYKVTMKRAQCTLPDPERVSGARIHVAKHLDNLRRFCGKMQDIVEVFAHYTAATLDPKTTHPSLILSGDLTTVRLGDGTQKHPDNPERFDNNRMVLGSDGFNSGTHIWDVEVGDSVGWTLGVVTETVRRKGGVRSGLWGLNYKSGEYRAYSLPNSTIPFTLGQRPQRIRVQLDWDRGKLSFYDPFNNSHLHTFTHTFAERVFPCLGNGCKHQPLKILSWPL</sequence>
<evidence type="ECO:0000259" key="1">
    <source>
        <dbReference type="PROSITE" id="PS50188"/>
    </source>
</evidence>
<dbReference type="InterPro" id="IPR003877">
    <property type="entry name" value="SPRY_dom"/>
</dbReference>
<dbReference type="InterPro" id="IPR043136">
    <property type="entry name" value="B30.2/SPRY_sf"/>
</dbReference>
<keyword evidence="2" id="KW-1185">Reference proteome</keyword>
<organism evidence="2 3">
    <name type="scientific">Salvelinus namaycush</name>
    <name type="common">Lake trout</name>
    <name type="synonym">Salmo namaycush</name>
    <dbReference type="NCBI Taxonomy" id="8040"/>
    <lineage>
        <taxon>Eukaryota</taxon>
        <taxon>Metazoa</taxon>
        <taxon>Chordata</taxon>
        <taxon>Craniata</taxon>
        <taxon>Vertebrata</taxon>
        <taxon>Euteleostomi</taxon>
        <taxon>Actinopterygii</taxon>
        <taxon>Neopterygii</taxon>
        <taxon>Teleostei</taxon>
        <taxon>Protacanthopterygii</taxon>
        <taxon>Salmoniformes</taxon>
        <taxon>Salmonidae</taxon>
        <taxon>Salmoninae</taxon>
        <taxon>Salvelinus</taxon>
    </lineage>
</organism>
<dbReference type="Pfam" id="PF13765">
    <property type="entry name" value="PRY"/>
    <property type="match status" value="1"/>
</dbReference>
<dbReference type="SMART" id="SM00449">
    <property type="entry name" value="SPRY"/>
    <property type="match status" value="1"/>
</dbReference>
<accession>A0A8U0PB81</accession>
<protein>
    <submittedName>
        <fullName evidence="3">Zinc-binding protein A33-like</fullName>
    </submittedName>
</protein>
<dbReference type="InterPro" id="IPR003879">
    <property type="entry name" value="Butyrophylin_SPRY"/>
</dbReference>
<dbReference type="PANTHER" id="PTHR24103">
    <property type="entry name" value="E3 UBIQUITIN-PROTEIN LIGASE TRIM"/>
    <property type="match status" value="1"/>
</dbReference>